<organism evidence="1 2">
    <name type="scientific">Candidatus Dojkabacteria bacterium</name>
    <dbReference type="NCBI Taxonomy" id="2099670"/>
    <lineage>
        <taxon>Bacteria</taxon>
        <taxon>Candidatus Dojkabacteria</taxon>
    </lineage>
</organism>
<dbReference type="EMBL" id="DUTP01000003">
    <property type="protein sequence ID" value="HHX99418.1"/>
    <property type="molecule type" value="Genomic_DNA"/>
</dbReference>
<protein>
    <submittedName>
        <fullName evidence="1">Uncharacterized protein</fullName>
    </submittedName>
</protein>
<dbReference type="Proteomes" id="UP000576550">
    <property type="component" value="Unassembled WGS sequence"/>
</dbReference>
<dbReference type="AlphaFoldDB" id="A0A832QGA3"/>
<accession>A0A832QGA3</accession>
<evidence type="ECO:0000313" key="1">
    <source>
        <dbReference type="EMBL" id="HHX99418.1"/>
    </source>
</evidence>
<evidence type="ECO:0000313" key="2">
    <source>
        <dbReference type="Proteomes" id="UP000576550"/>
    </source>
</evidence>
<name>A0A832QGA3_9BACT</name>
<reference evidence="1 2" key="1">
    <citation type="journal article" date="2020" name="Biotechnol. Biofuels">
        <title>New insights from the biogas microbiome by comprehensive genome-resolved metagenomics of nearly 1600 species originating from multiple anaerobic digesters.</title>
        <authorList>
            <person name="Campanaro S."/>
            <person name="Treu L."/>
            <person name="Rodriguez-R L.M."/>
            <person name="Kovalovszki A."/>
            <person name="Ziels R.M."/>
            <person name="Maus I."/>
            <person name="Zhu X."/>
            <person name="Kougias P.G."/>
            <person name="Basile A."/>
            <person name="Luo G."/>
            <person name="Schluter A."/>
            <person name="Konstantinidis K.T."/>
            <person name="Angelidaki I."/>
        </authorList>
    </citation>
    <scope>NUCLEOTIDE SEQUENCE [LARGE SCALE GENOMIC DNA]</scope>
    <source>
        <strain evidence="1">AS05jafATM_89</strain>
    </source>
</reference>
<proteinExistence type="predicted"/>
<comment type="caution">
    <text evidence="1">The sequence shown here is derived from an EMBL/GenBank/DDBJ whole genome shotgun (WGS) entry which is preliminary data.</text>
</comment>
<sequence length="88" mass="9934">MQRGVLQLTREEVLALDTAFDWQNNSGSIFAPKLQYAKENLLDINELFVSEEDLELLLDSIAPVDPNNIPLSSTFEKIGLLLRQFRGA</sequence>
<gene>
    <name evidence="1" type="ORF">GX533_01935</name>
</gene>